<dbReference type="Gene3D" id="2.40.30.110">
    <property type="entry name" value="Aminomethyltransferase beta-barrel domains"/>
    <property type="match status" value="1"/>
</dbReference>
<protein>
    <submittedName>
        <fullName evidence="3">Uncharacterized protein</fullName>
    </submittedName>
</protein>
<gene>
    <name evidence="3" type="ORF">FSP39_017405</name>
</gene>
<dbReference type="SUPFAM" id="SSF103025">
    <property type="entry name" value="Folate-binding domain"/>
    <property type="match status" value="1"/>
</dbReference>
<dbReference type="Gene3D" id="3.30.1360.120">
    <property type="entry name" value="Probable tRNA modification gtpase trme, domain 1"/>
    <property type="match status" value="1"/>
</dbReference>
<dbReference type="Proteomes" id="UP001186944">
    <property type="component" value="Unassembled WGS sequence"/>
</dbReference>
<name>A0AA88XRV7_PINIB</name>
<dbReference type="InterPro" id="IPR028896">
    <property type="entry name" value="GcvT/YgfZ/DmdA"/>
</dbReference>
<evidence type="ECO:0000259" key="2">
    <source>
        <dbReference type="Pfam" id="PF16350"/>
    </source>
</evidence>
<dbReference type="PANTHER" id="PTHR43757">
    <property type="entry name" value="AMINOMETHYLTRANSFERASE"/>
    <property type="match status" value="1"/>
</dbReference>
<feature type="domain" description="FAD dependent oxidoreductase central" evidence="2">
    <location>
        <begin position="15"/>
        <end position="64"/>
    </location>
</feature>
<dbReference type="AlphaFoldDB" id="A0AA88XRV7"/>
<dbReference type="InterPro" id="IPR006222">
    <property type="entry name" value="GCVT_N"/>
</dbReference>
<dbReference type="InterPro" id="IPR032503">
    <property type="entry name" value="FAO_M"/>
</dbReference>
<dbReference type="EMBL" id="VSWD01000012">
    <property type="protein sequence ID" value="KAK3086364.1"/>
    <property type="molecule type" value="Genomic_DNA"/>
</dbReference>
<comment type="caution">
    <text evidence="3">The sequence shown here is derived from an EMBL/GenBank/DDBJ whole genome shotgun (WGS) entry which is preliminary data.</text>
</comment>
<evidence type="ECO:0000313" key="4">
    <source>
        <dbReference type="Proteomes" id="UP001186944"/>
    </source>
</evidence>
<dbReference type="PANTHER" id="PTHR43757:SF15">
    <property type="entry name" value="PYRUVATE DEHYDROGENASE PHOSPHATASE REGULATORY SUBUNIT, MITOCHONDRIAL-LIKE"/>
    <property type="match status" value="1"/>
</dbReference>
<evidence type="ECO:0000313" key="3">
    <source>
        <dbReference type="EMBL" id="KAK3086364.1"/>
    </source>
</evidence>
<proteinExistence type="predicted"/>
<dbReference type="Pfam" id="PF01571">
    <property type="entry name" value="GCV_T"/>
    <property type="match status" value="1"/>
</dbReference>
<accession>A0AA88XRV7</accession>
<organism evidence="3 4">
    <name type="scientific">Pinctada imbricata</name>
    <name type="common">Atlantic pearl-oyster</name>
    <name type="synonym">Pinctada martensii</name>
    <dbReference type="NCBI Taxonomy" id="66713"/>
    <lineage>
        <taxon>Eukaryota</taxon>
        <taxon>Metazoa</taxon>
        <taxon>Spiralia</taxon>
        <taxon>Lophotrochozoa</taxon>
        <taxon>Mollusca</taxon>
        <taxon>Bivalvia</taxon>
        <taxon>Autobranchia</taxon>
        <taxon>Pteriomorphia</taxon>
        <taxon>Pterioida</taxon>
        <taxon>Pterioidea</taxon>
        <taxon>Pteriidae</taxon>
        <taxon>Pinctada</taxon>
    </lineage>
</organism>
<dbReference type="Pfam" id="PF16350">
    <property type="entry name" value="FAO_M"/>
    <property type="match status" value="1"/>
</dbReference>
<dbReference type="GO" id="GO:0005739">
    <property type="term" value="C:mitochondrion"/>
    <property type="evidence" value="ECO:0007669"/>
    <property type="project" value="TreeGrafter"/>
</dbReference>
<evidence type="ECO:0000259" key="1">
    <source>
        <dbReference type="Pfam" id="PF01571"/>
    </source>
</evidence>
<reference evidence="3" key="1">
    <citation type="submission" date="2019-08" db="EMBL/GenBank/DDBJ databases">
        <title>The improved chromosome-level genome for the pearl oyster Pinctada fucata martensii using PacBio sequencing and Hi-C.</title>
        <authorList>
            <person name="Zheng Z."/>
        </authorList>
    </citation>
    <scope>NUCLEOTIDE SEQUENCE</scope>
    <source>
        <strain evidence="3">ZZ-2019</strain>
        <tissue evidence="3">Adductor muscle</tissue>
    </source>
</reference>
<feature type="domain" description="GCVT N-terminal" evidence="1">
    <location>
        <begin position="66"/>
        <end position="255"/>
    </location>
</feature>
<sequence length="430" mass="48213">MSKNAYSDFELFLQTELSSTNIQRFVSEHSFDFFLQERVKETLGMYTIKYPFEQRKRGRDLVTSPLHKDLKENGASFIEGPNGYEIPGWFYSNKSGISPSDHYGIPAGEGTFTKPYWFEAAREEYRACKESVGIIDMSSTAKIEIQGPESTECLQFLVYSDIDQPVGSIIDTGMLYNNGTYVTECRVIPLENNKYLVLSPAASRSKTMSWIQKNASFHSSSSVSVNDVTHEHGAIKLIGPKAMNLFESVSGRDIELSPNRVSKRLKKIYTILSESGVRDVGHYALKSLHMEDFSSPIMVHLNTPMECGQDPNTLFKNTTFCGKDSLNNQNDVNRRFHKFLLTDFDKDSDVWPQGGEPIYSKGVFCGTVSMCSYCFGLESMVCSGFVKADDTNGRVTNSGKNDDSLFYEIAVAGKLYKANVKQSYEGTLLS</sequence>
<keyword evidence="4" id="KW-1185">Reference proteome</keyword>
<dbReference type="InterPro" id="IPR027266">
    <property type="entry name" value="TrmE/GcvT-like"/>
</dbReference>